<evidence type="ECO:0000313" key="2">
    <source>
        <dbReference type="EMBL" id="PKS06299.1"/>
    </source>
</evidence>
<sequence length="449" mass="49398">MLGQRILKGILALVASGVVPRANCEIKVTALKTTSLGTDPEGSARLNGMSFQQDALTTFNGWQYVAYYESTGTYNRQNVALGRRNLNGGTDPSDWEILRFTDYNQQTQDSHNTISLGISSDGKIHLSYDHHDVPLNYRVSNDGIATDPSAHTWSASLFGATRHDLPGGGPGPWNPVTYPRFERANDDLLFEMRIGQSGSGDSYLYKYSSGAWSPIGRYIQGNNNNAYINGLDFANDTLTITWTWRETPDVVTNHDLGYAYSTDLGHTWKNNAGASIGSTVSPSSQGIHAFIIPQNSGILNQEGQTVDFGGRVHVVNREKVGGVLTWLHYWRGENGQWTRNPIKHSLGALTQTGRRGKLAAHPVTGDLFAILAANEGYDVAVYAATRASDYTDWKETWRSKSFDVEPLFDRALWRGQGGVEAGKILSLFLNTQGGYPDRKVTVVDLEVQV</sequence>
<evidence type="ECO:0000256" key="1">
    <source>
        <dbReference type="SAM" id="SignalP"/>
    </source>
</evidence>
<dbReference type="InParanoid" id="A0A2N3N1J1"/>
<feature type="signal peptide" evidence="1">
    <location>
        <begin position="1"/>
        <end position="24"/>
    </location>
</feature>
<organism evidence="2 3">
    <name type="scientific">Lomentospora prolificans</name>
    <dbReference type="NCBI Taxonomy" id="41688"/>
    <lineage>
        <taxon>Eukaryota</taxon>
        <taxon>Fungi</taxon>
        <taxon>Dikarya</taxon>
        <taxon>Ascomycota</taxon>
        <taxon>Pezizomycotina</taxon>
        <taxon>Sordariomycetes</taxon>
        <taxon>Hypocreomycetidae</taxon>
        <taxon>Microascales</taxon>
        <taxon>Microascaceae</taxon>
        <taxon>Lomentospora</taxon>
    </lineage>
</organism>
<dbReference type="Pfam" id="PF15892">
    <property type="entry name" value="BNR_4"/>
    <property type="match status" value="1"/>
</dbReference>
<dbReference type="EMBL" id="NLAX01001034">
    <property type="protein sequence ID" value="PKS06299.1"/>
    <property type="molecule type" value="Genomic_DNA"/>
</dbReference>
<reference evidence="2 3" key="1">
    <citation type="journal article" date="2017" name="G3 (Bethesda)">
        <title>First Draft Genome Sequence of the Pathogenic Fungus Lomentospora prolificans (Formerly Scedosporium prolificans).</title>
        <authorList>
            <person name="Luo R."/>
            <person name="Zimin A."/>
            <person name="Workman R."/>
            <person name="Fan Y."/>
            <person name="Pertea G."/>
            <person name="Grossman N."/>
            <person name="Wear M.P."/>
            <person name="Jia B."/>
            <person name="Miller H."/>
            <person name="Casadevall A."/>
            <person name="Timp W."/>
            <person name="Zhang S.X."/>
            <person name="Salzberg S.L."/>
        </authorList>
    </citation>
    <scope>NUCLEOTIDE SEQUENCE [LARGE SCALE GENOMIC DNA]</scope>
    <source>
        <strain evidence="2 3">JHH-5317</strain>
    </source>
</reference>
<protein>
    <submittedName>
        <fullName evidence="2">Uncharacterized protein</fullName>
    </submittedName>
</protein>
<dbReference type="Proteomes" id="UP000233524">
    <property type="component" value="Unassembled WGS sequence"/>
</dbReference>
<gene>
    <name evidence="2" type="ORF">jhhlp_007047</name>
</gene>
<feature type="chain" id="PRO_5014625980" evidence="1">
    <location>
        <begin position="25"/>
        <end position="449"/>
    </location>
</feature>
<name>A0A2N3N1J1_9PEZI</name>
<accession>A0A2N3N1J1</accession>
<keyword evidence="1" id="KW-0732">Signal</keyword>
<keyword evidence="3" id="KW-1185">Reference proteome</keyword>
<evidence type="ECO:0000313" key="3">
    <source>
        <dbReference type="Proteomes" id="UP000233524"/>
    </source>
</evidence>
<comment type="caution">
    <text evidence="2">The sequence shown here is derived from an EMBL/GenBank/DDBJ whole genome shotgun (WGS) entry which is preliminary data.</text>
</comment>
<dbReference type="AlphaFoldDB" id="A0A2N3N1J1"/>
<proteinExistence type="predicted"/>
<dbReference type="OrthoDB" id="9978204at2759"/>
<dbReference type="VEuPathDB" id="FungiDB:jhhlp_007047"/>